<dbReference type="AlphaFoldDB" id="A0AAN6Z5A4"/>
<organism evidence="3 4">
    <name type="scientific">Parathielavia appendiculata</name>
    <dbReference type="NCBI Taxonomy" id="2587402"/>
    <lineage>
        <taxon>Eukaryota</taxon>
        <taxon>Fungi</taxon>
        <taxon>Dikarya</taxon>
        <taxon>Ascomycota</taxon>
        <taxon>Pezizomycotina</taxon>
        <taxon>Sordariomycetes</taxon>
        <taxon>Sordariomycetidae</taxon>
        <taxon>Sordariales</taxon>
        <taxon>Chaetomiaceae</taxon>
        <taxon>Parathielavia</taxon>
    </lineage>
</organism>
<protein>
    <recommendedName>
        <fullName evidence="2">RING-type domain-containing protein</fullName>
    </recommendedName>
</protein>
<evidence type="ECO:0000259" key="2">
    <source>
        <dbReference type="PROSITE" id="PS50089"/>
    </source>
</evidence>
<dbReference type="EMBL" id="MU853225">
    <property type="protein sequence ID" value="KAK4126215.1"/>
    <property type="molecule type" value="Genomic_DNA"/>
</dbReference>
<dbReference type="GeneID" id="87825258"/>
<dbReference type="GO" id="GO:0008270">
    <property type="term" value="F:zinc ion binding"/>
    <property type="evidence" value="ECO:0007669"/>
    <property type="project" value="UniProtKB-KW"/>
</dbReference>
<reference evidence="3" key="1">
    <citation type="journal article" date="2023" name="Mol. Phylogenet. Evol.">
        <title>Genome-scale phylogeny and comparative genomics of the fungal order Sordariales.</title>
        <authorList>
            <person name="Hensen N."/>
            <person name="Bonometti L."/>
            <person name="Westerberg I."/>
            <person name="Brannstrom I.O."/>
            <person name="Guillou S."/>
            <person name="Cros-Aarteil S."/>
            <person name="Calhoun S."/>
            <person name="Haridas S."/>
            <person name="Kuo A."/>
            <person name="Mondo S."/>
            <person name="Pangilinan J."/>
            <person name="Riley R."/>
            <person name="LaButti K."/>
            <person name="Andreopoulos B."/>
            <person name="Lipzen A."/>
            <person name="Chen C."/>
            <person name="Yan M."/>
            <person name="Daum C."/>
            <person name="Ng V."/>
            <person name="Clum A."/>
            <person name="Steindorff A."/>
            <person name="Ohm R.A."/>
            <person name="Martin F."/>
            <person name="Silar P."/>
            <person name="Natvig D.O."/>
            <person name="Lalanne C."/>
            <person name="Gautier V."/>
            <person name="Ament-Velasquez S.L."/>
            <person name="Kruys A."/>
            <person name="Hutchinson M.I."/>
            <person name="Powell A.J."/>
            <person name="Barry K."/>
            <person name="Miller A.N."/>
            <person name="Grigoriev I.V."/>
            <person name="Debuchy R."/>
            <person name="Gladieux P."/>
            <person name="Hiltunen Thoren M."/>
            <person name="Johannesson H."/>
        </authorList>
    </citation>
    <scope>NUCLEOTIDE SEQUENCE</scope>
    <source>
        <strain evidence="3">CBS 731.68</strain>
    </source>
</reference>
<dbReference type="InterPro" id="IPR013083">
    <property type="entry name" value="Znf_RING/FYVE/PHD"/>
</dbReference>
<keyword evidence="1" id="KW-0479">Metal-binding</keyword>
<proteinExistence type="predicted"/>
<reference evidence="3" key="2">
    <citation type="submission" date="2023-05" db="EMBL/GenBank/DDBJ databases">
        <authorList>
            <consortium name="Lawrence Berkeley National Laboratory"/>
            <person name="Steindorff A."/>
            <person name="Hensen N."/>
            <person name="Bonometti L."/>
            <person name="Westerberg I."/>
            <person name="Brannstrom I.O."/>
            <person name="Guillou S."/>
            <person name="Cros-Aarteil S."/>
            <person name="Calhoun S."/>
            <person name="Haridas S."/>
            <person name="Kuo A."/>
            <person name="Mondo S."/>
            <person name="Pangilinan J."/>
            <person name="Riley R."/>
            <person name="Labutti K."/>
            <person name="Andreopoulos B."/>
            <person name="Lipzen A."/>
            <person name="Chen C."/>
            <person name="Yanf M."/>
            <person name="Daum C."/>
            <person name="Ng V."/>
            <person name="Clum A."/>
            <person name="Ohm R."/>
            <person name="Martin F."/>
            <person name="Silar P."/>
            <person name="Natvig D."/>
            <person name="Lalanne C."/>
            <person name="Gautier V."/>
            <person name="Ament-Velasquez S.L."/>
            <person name="Kruys A."/>
            <person name="Hutchinson M.I."/>
            <person name="Powell A.J."/>
            <person name="Barry K."/>
            <person name="Miller A.N."/>
            <person name="Grigoriev I.V."/>
            <person name="Debuchy R."/>
            <person name="Gladieux P."/>
            <person name="Thoren M.H."/>
            <person name="Johannesson H."/>
        </authorList>
    </citation>
    <scope>NUCLEOTIDE SEQUENCE</scope>
    <source>
        <strain evidence="3">CBS 731.68</strain>
    </source>
</reference>
<dbReference type="SUPFAM" id="SSF57850">
    <property type="entry name" value="RING/U-box"/>
    <property type="match status" value="1"/>
</dbReference>
<dbReference type="Pfam" id="PF13639">
    <property type="entry name" value="zf-RING_2"/>
    <property type="match status" value="1"/>
</dbReference>
<gene>
    <name evidence="3" type="ORF">N657DRAFT_567170</name>
</gene>
<keyword evidence="1" id="KW-0862">Zinc</keyword>
<keyword evidence="1" id="KW-0863">Zinc-finger</keyword>
<dbReference type="Proteomes" id="UP001302602">
    <property type="component" value="Unassembled WGS sequence"/>
</dbReference>
<keyword evidence="4" id="KW-1185">Reference proteome</keyword>
<feature type="domain" description="RING-type" evidence="2">
    <location>
        <begin position="28"/>
        <end position="78"/>
    </location>
</feature>
<dbReference type="InterPro" id="IPR001841">
    <property type="entry name" value="Znf_RING"/>
</dbReference>
<dbReference type="SMART" id="SM00184">
    <property type="entry name" value="RING"/>
    <property type="match status" value="1"/>
</dbReference>
<evidence type="ECO:0000256" key="1">
    <source>
        <dbReference type="PROSITE-ProRule" id="PRU00175"/>
    </source>
</evidence>
<comment type="caution">
    <text evidence="3">The sequence shown here is derived from an EMBL/GenBank/DDBJ whole genome shotgun (WGS) entry which is preliminary data.</text>
</comment>
<dbReference type="RefSeq" id="XP_062649986.1">
    <property type="nucleotide sequence ID" value="XM_062788488.1"/>
</dbReference>
<evidence type="ECO:0000313" key="4">
    <source>
        <dbReference type="Proteomes" id="UP001302602"/>
    </source>
</evidence>
<dbReference type="PROSITE" id="PS50089">
    <property type="entry name" value="ZF_RING_2"/>
    <property type="match status" value="1"/>
</dbReference>
<sequence length="181" mass="20706">MPFETSCFVPDPRYTFLFDPTPRENLICAICTESHLSVPWSWAAIRDSNPSLLPCGHVFGHKCLQIWLRTHDTCPACRFRLKYDLCKHPIPPRRLTRESLLLVPPTIPDGGAVSDQCSWCRTKTDQMVILELCVPLAGRYYELKATYERTGSEVDRKKTATAKGHLDKVLHGLVPPNDWQW</sequence>
<name>A0AAN6Z5A4_9PEZI</name>
<accession>A0AAN6Z5A4</accession>
<evidence type="ECO:0000313" key="3">
    <source>
        <dbReference type="EMBL" id="KAK4126215.1"/>
    </source>
</evidence>
<dbReference type="Gene3D" id="3.30.40.10">
    <property type="entry name" value="Zinc/RING finger domain, C3HC4 (zinc finger)"/>
    <property type="match status" value="1"/>
</dbReference>